<dbReference type="PANTHER" id="PTHR43398:SF1">
    <property type="entry name" value="DOLICHOL-PHOSPHATE MANNOSYLTRANSFERASE SUBUNIT 1"/>
    <property type="match status" value="1"/>
</dbReference>
<keyword evidence="6" id="KW-1185">Reference proteome</keyword>
<evidence type="ECO:0000256" key="2">
    <source>
        <dbReference type="ARBA" id="ARBA00022676"/>
    </source>
</evidence>
<evidence type="ECO:0000313" key="6">
    <source>
        <dbReference type="Proteomes" id="UP000306628"/>
    </source>
</evidence>
<gene>
    <name evidence="5" type="ORF">ETD85_43265</name>
</gene>
<dbReference type="InterPro" id="IPR001173">
    <property type="entry name" value="Glyco_trans_2-like"/>
</dbReference>
<dbReference type="GO" id="GO:0016020">
    <property type="term" value="C:membrane"/>
    <property type="evidence" value="ECO:0007669"/>
    <property type="project" value="GOC"/>
</dbReference>
<dbReference type="CDD" id="cd06442">
    <property type="entry name" value="DPM1_like"/>
    <property type="match status" value="1"/>
</dbReference>
<evidence type="ECO:0000256" key="1">
    <source>
        <dbReference type="ARBA" id="ARBA00006739"/>
    </source>
</evidence>
<dbReference type="Proteomes" id="UP000306628">
    <property type="component" value="Unassembled WGS sequence"/>
</dbReference>
<dbReference type="OrthoDB" id="9810303at2"/>
<dbReference type="EMBL" id="VCKX01000205">
    <property type="protein sequence ID" value="TMR26229.1"/>
    <property type="molecule type" value="Genomic_DNA"/>
</dbReference>
<keyword evidence="2" id="KW-0328">Glycosyltransferase</keyword>
<organism evidence="5 6">
    <name type="scientific">Nonomuraea zeae</name>
    <dbReference type="NCBI Taxonomy" id="1642303"/>
    <lineage>
        <taxon>Bacteria</taxon>
        <taxon>Bacillati</taxon>
        <taxon>Actinomycetota</taxon>
        <taxon>Actinomycetes</taxon>
        <taxon>Streptosporangiales</taxon>
        <taxon>Streptosporangiaceae</taxon>
        <taxon>Nonomuraea</taxon>
    </lineage>
</organism>
<dbReference type="InterPro" id="IPR029044">
    <property type="entry name" value="Nucleotide-diphossugar_trans"/>
</dbReference>
<evidence type="ECO:0000259" key="4">
    <source>
        <dbReference type="Pfam" id="PF00535"/>
    </source>
</evidence>
<dbReference type="PANTHER" id="PTHR43398">
    <property type="entry name" value="DOLICHOL-PHOSPHATE MANNOSYLTRANSFERASE SUBUNIT 1"/>
    <property type="match status" value="1"/>
</dbReference>
<proteinExistence type="inferred from homology"/>
<sequence>MNIARSYVNDTSPLPSPWRDAQVAVVVPTYNEAGNIAELTRSIHALDLPNLMLIIVDDDSPDGTGSIADDLAGRANEDRPGSMVVLHRKVKEGIGRAHIAGMKEALARGADYVVQMDGDLSHRPEYIPRMLGTIMSAHAGVVIGSRYVAGGSLSADWGRHRRLLSKFAGLYVNAILKLPLRDATGGFKMWRRDVLERIDLNAIRSDGYSFQVEMNHLCRQLGQSIVEIPIHFEERNAGSSKISFAVQLESMLTPFALRFGGRRRPAGQAEAVRSLR</sequence>
<dbReference type="GO" id="GO:0009247">
    <property type="term" value="P:glycolipid biosynthetic process"/>
    <property type="evidence" value="ECO:0007669"/>
    <property type="project" value="TreeGrafter"/>
</dbReference>
<keyword evidence="3" id="KW-0808">Transferase</keyword>
<dbReference type="InterPro" id="IPR039528">
    <property type="entry name" value="DPM1-like"/>
</dbReference>
<evidence type="ECO:0000256" key="3">
    <source>
        <dbReference type="ARBA" id="ARBA00022679"/>
    </source>
</evidence>
<dbReference type="FunFam" id="3.90.550.10:FF:000122">
    <property type="entry name" value="Dolichol-phosphate mannosyltransferase subunit 1"/>
    <property type="match status" value="1"/>
</dbReference>
<reference evidence="5 6" key="1">
    <citation type="submission" date="2019-05" db="EMBL/GenBank/DDBJ databases">
        <title>Draft genome sequence of Nonomuraea zeae DSM 100528.</title>
        <authorList>
            <person name="Saricaoglu S."/>
            <person name="Isik K."/>
        </authorList>
    </citation>
    <scope>NUCLEOTIDE SEQUENCE [LARGE SCALE GENOMIC DNA]</scope>
    <source>
        <strain evidence="5 6">DSM 100528</strain>
    </source>
</reference>
<evidence type="ECO:0000313" key="5">
    <source>
        <dbReference type="EMBL" id="TMR26229.1"/>
    </source>
</evidence>
<comment type="similarity">
    <text evidence="1">Belongs to the glycosyltransferase 2 family.</text>
</comment>
<dbReference type="Pfam" id="PF00535">
    <property type="entry name" value="Glycos_transf_2"/>
    <property type="match status" value="1"/>
</dbReference>
<feature type="domain" description="Glycosyltransferase 2-like" evidence="4">
    <location>
        <begin position="25"/>
        <end position="198"/>
    </location>
</feature>
<dbReference type="SUPFAM" id="SSF53448">
    <property type="entry name" value="Nucleotide-diphospho-sugar transferases"/>
    <property type="match status" value="1"/>
</dbReference>
<protein>
    <submittedName>
        <fullName evidence="5">Polyprenol monophosphomannose synthase</fullName>
    </submittedName>
</protein>
<dbReference type="GO" id="GO:0004582">
    <property type="term" value="F:dolichyl-phosphate beta-D-mannosyltransferase activity"/>
    <property type="evidence" value="ECO:0007669"/>
    <property type="project" value="InterPro"/>
</dbReference>
<name>A0A5S4FZW1_9ACTN</name>
<dbReference type="Gene3D" id="3.90.550.10">
    <property type="entry name" value="Spore Coat Polysaccharide Biosynthesis Protein SpsA, Chain A"/>
    <property type="match status" value="1"/>
</dbReference>
<accession>A0A5S4FZW1</accession>
<dbReference type="AlphaFoldDB" id="A0A5S4FZW1"/>
<comment type="caution">
    <text evidence="5">The sequence shown here is derived from an EMBL/GenBank/DDBJ whole genome shotgun (WGS) entry which is preliminary data.</text>
</comment>